<dbReference type="Pfam" id="PF00931">
    <property type="entry name" value="NB-ARC"/>
    <property type="match status" value="1"/>
</dbReference>
<dbReference type="GO" id="GO:0043531">
    <property type="term" value="F:ADP binding"/>
    <property type="evidence" value="ECO:0007669"/>
    <property type="project" value="InterPro"/>
</dbReference>
<evidence type="ECO:0000256" key="5">
    <source>
        <dbReference type="SAM" id="Coils"/>
    </source>
</evidence>
<reference evidence="7" key="1">
    <citation type="journal article" date="2023" name="Science">
        <title>Elucidation of the pathway for biosynthesis of saponin adjuvants from the soapbark tree.</title>
        <authorList>
            <person name="Reed J."/>
            <person name="Orme A."/>
            <person name="El-Demerdash A."/>
            <person name="Owen C."/>
            <person name="Martin L.B.B."/>
            <person name="Misra R.C."/>
            <person name="Kikuchi S."/>
            <person name="Rejzek M."/>
            <person name="Martin A.C."/>
            <person name="Harkess A."/>
            <person name="Leebens-Mack J."/>
            <person name="Louveau T."/>
            <person name="Stephenson M.J."/>
            <person name="Osbourn A."/>
        </authorList>
    </citation>
    <scope>NUCLEOTIDE SEQUENCE</scope>
    <source>
        <strain evidence="7">S10</strain>
    </source>
</reference>
<dbReference type="InterPro" id="IPR027417">
    <property type="entry name" value="P-loop_NTPase"/>
</dbReference>
<dbReference type="PANTHER" id="PTHR33463">
    <property type="entry name" value="NB-ARC DOMAIN-CONTAINING PROTEIN-RELATED"/>
    <property type="match status" value="1"/>
</dbReference>
<feature type="coiled-coil region" evidence="5">
    <location>
        <begin position="41"/>
        <end position="82"/>
    </location>
</feature>
<evidence type="ECO:0000256" key="2">
    <source>
        <dbReference type="ARBA" id="ARBA00022741"/>
    </source>
</evidence>
<dbReference type="GO" id="GO:0006952">
    <property type="term" value="P:defense response"/>
    <property type="evidence" value="ECO:0007669"/>
    <property type="project" value="UniProtKB-KW"/>
</dbReference>
<evidence type="ECO:0000256" key="4">
    <source>
        <dbReference type="ARBA" id="ARBA00022840"/>
    </source>
</evidence>
<dbReference type="Gene3D" id="3.80.10.10">
    <property type="entry name" value="Ribonuclease Inhibitor"/>
    <property type="match status" value="5"/>
</dbReference>
<accession>A0AAD7QEF8</accession>
<dbReference type="InterPro" id="IPR042197">
    <property type="entry name" value="Apaf_helical"/>
</dbReference>
<dbReference type="Proteomes" id="UP001163823">
    <property type="component" value="Chromosome 2"/>
</dbReference>
<keyword evidence="8" id="KW-1185">Reference proteome</keyword>
<dbReference type="InterPro" id="IPR032675">
    <property type="entry name" value="LRR_dom_sf"/>
</dbReference>
<dbReference type="KEGG" id="qsa:O6P43_003124"/>
<comment type="caution">
    <text evidence="7">The sequence shown here is derived from an EMBL/GenBank/DDBJ whole genome shotgun (WGS) entry which is preliminary data.</text>
</comment>
<keyword evidence="4" id="KW-0067">ATP-binding</keyword>
<evidence type="ECO:0000259" key="6">
    <source>
        <dbReference type="SMART" id="SM00382"/>
    </source>
</evidence>
<evidence type="ECO:0000256" key="3">
    <source>
        <dbReference type="ARBA" id="ARBA00022821"/>
    </source>
</evidence>
<keyword evidence="3" id="KW-0611">Plant defense</keyword>
<dbReference type="Gene3D" id="1.10.8.430">
    <property type="entry name" value="Helical domain of apoptotic protease-activating factors"/>
    <property type="match status" value="1"/>
</dbReference>
<evidence type="ECO:0000313" key="7">
    <source>
        <dbReference type="EMBL" id="KAJ7979760.1"/>
    </source>
</evidence>
<dbReference type="PANTHER" id="PTHR33463:SF198">
    <property type="entry name" value="RPP4C3"/>
    <property type="match status" value="1"/>
</dbReference>
<sequence length="1801" mass="205204">MVTGIPFADEVLVQMFDAVWDYTGAPLGRQLGYLIFFGSKTKELKDVVKILESKRDTLQHEVDEAKANAKGIEKDAEDWISDVNKILDDAEKFPEDKDHAKTGYLNYLWWRHQLGRQAFKILQEADQKMNSMPERVHYWLPLTDAATDAAVFSTGYERFESRMVTVSKIMEALRDSNVKRIGVSGPGGVGKTTLIQEVAMIAQDDKLFDLVVTAKVTANPDKKKIQAHIADMLSLKFEEESEMGRATRLRQRLNMEKRNVLLILDDLWEGIDLHSLGIPSRDDQRKGANSGQDRKRISILLTSRSKEVLSNQMGVKETCIFSVGVLSEREGETLLMKMAGIDDSSELASKAAEIASKCGGLPVAIVALAKALKKKRVTDWDDALRLLDMDEAVDFSIKLSYDHLEEEELKSMFLLCAQMGQDPLIKELVKYCMGLGLFYNVYSVKEAEDRTNRLIAKLKDSCLLVDSYSSDRFTMNGVVRDVALSIASKDQHMFSLRNGKLFGWPSKYQLKICTAVFLQDTDIGDELPEGLDCPRLQVFHLDSKDPFLRIPDNFLEGMKELKVLVLTGMDLSSLPSSIKFLKNLQMLCLEQCVLGDVSVIGELKDLRILSFSESKIEELSREIGKLSQLQLLDLSNCSRLKVIPQKVISSLKHLQELYMGNSFFQWEAEGTTNGNRNSSLDELRHLPHLRSLDIQIPDVCLFPKNLYFDKLEKYNIFVGNSWSWSGEYQTSRILKLQVDRSTGFRFENGIKILFKRVEHLSLAKLSGVKSVIHHLNWKEFPDLTHLDIQNNDEIQYIVSSKEWLHPHNSFPSLESLVLNNLRSLENVCHGQLTLSSFRKLRSIKINKCHKLKNLFPFSKVGYHFELQKIKVSHCWGIQEIFSLEGEHNVDRIEFTQLLSLKLKDLEKLVAFVSAEKTSSISQSTKNKLTDRELGDVISEEEHGSSFSLFWKKVAFPNLESLELSGMKSQAIWNLDQPYPSSFPNLTTLKVEGCTRLRYLFSLSMATSLVNLSSLTIGRCRMMEEILMPEENVDEKVPIFPNLKTISIVSMKKLTKIWPQRINPDSFCSLKMLTIRVCHSLVTIFPSETVGTFQRLEKLRVIYCDSVEQVFDLKCIDMKQKQAMAADTQLQDILLFCLPKLVHVWITDPQGIMNFKNLQHVRVTGCDSLRNLFPLSVATGIENIESLTLGYNSIMEEIVAREEGPETSSSITFVLPQLTCLKLVDLRELQCFYSGRHTLEFPVLEALIVLSCNKLEVFTADATDPEVKKQIFSVEKVIPGLKELILSYKDSKWMFNRYFPVDLFRNLKELELNDFEGDEIPYWFLHRVPNLENLILRGASFEKVFPCESIAAHDDTHIGTVVQLKELYLQHMPKLKSICEEGYELDPILQRLENLNILRCPIFINLVPSSVSFHYLTCLEVSFSDGLVSLVASSTAKSLAQLMTMKISNCQAIKEIIFEEKGYEMEDEIVFSQLKTLELENLPELTSFCSGSSAFKFPLLEKVLVRHCGQMKMFCHGVLSTPKLHKVHKEEEEEEVEEVKTVGYWYWEGELNATINKLFKDMVAALACNSRQLNLADHPQLKEIWTGEVPVQDKYFGRLENLTVDKCDFLSNLNVISSKLLPLLKNLKKMEVHNCDSVEVIFDLEGIYDTEMTIMETAFPLRNLILDQLENLKHVWNKDPAGIPSFRNLQKVKVSGCNSLKNLFPVSVATDLVQLEELDIENCGIEEIVAKDEASEGATIKFVLPRASKFRLWNLPELKNFYSGKHTLECPMLKEMIVYNCEKLELPTSESQIYKGPPGQSN</sequence>
<gene>
    <name evidence="7" type="ORF">O6P43_003124</name>
</gene>
<dbReference type="InterPro" id="IPR003593">
    <property type="entry name" value="AAA+_ATPase"/>
</dbReference>
<name>A0AAD7QEF8_QUISA</name>
<feature type="domain" description="AAA+ ATPase" evidence="6">
    <location>
        <begin position="177"/>
        <end position="327"/>
    </location>
</feature>
<dbReference type="InterPro" id="IPR002182">
    <property type="entry name" value="NB-ARC"/>
</dbReference>
<dbReference type="InterPro" id="IPR057135">
    <property type="entry name" value="At4g27190-like_LRR"/>
</dbReference>
<dbReference type="Gene3D" id="3.40.50.300">
    <property type="entry name" value="P-loop containing nucleotide triphosphate hydrolases"/>
    <property type="match status" value="1"/>
</dbReference>
<proteinExistence type="inferred from homology"/>
<comment type="similarity">
    <text evidence="1">Belongs to the disease resistance NB-LRR family.</text>
</comment>
<dbReference type="InterPro" id="IPR050905">
    <property type="entry name" value="Plant_NBS-LRR"/>
</dbReference>
<keyword evidence="2" id="KW-0547">Nucleotide-binding</keyword>
<dbReference type="PRINTS" id="PR00364">
    <property type="entry name" value="DISEASERSIST"/>
</dbReference>
<dbReference type="GO" id="GO:0005524">
    <property type="term" value="F:ATP binding"/>
    <property type="evidence" value="ECO:0007669"/>
    <property type="project" value="UniProtKB-KW"/>
</dbReference>
<dbReference type="SUPFAM" id="SSF52047">
    <property type="entry name" value="RNI-like"/>
    <property type="match status" value="4"/>
</dbReference>
<dbReference type="SUPFAM" id="SSF52058">
    <property type="entry name" value="L domain-like"/>
    <property type="match status" value="1"/>
</dbReference>
<protein>
    <submittedName>
        <fullName evidence="7">Disease resistance protein</fullName>
    </submittedName>
</protein>
<evidence type="ECO:0000256" key="1">
    <source>
        <dbReference type="ARBA" id="ARBA00008894"/>
    </source>
</evidence>
<keyword evidence="5" id="KW-0175">Coiled coil</keyword>
<dbReference type="EMBL" id="JARAOO010000002">
    <property type="protein sequence ID" value="KAJ7979760.1"/>
    <property type="molecule type" value="Genomic_DNA"/>
</dbReference>
<organism evidence="7 8">
    <name type="scientific">Quillaja saponaria</name>
    <name type="common">Soap bark tree</name>
    <dbReference type="NCBI Taxonomy" id="32244"/>
    <lineage>
        <taxon>Eukaryota</taxon>
        <taxon>Viridiplantae</taxon>
        <taxon>Streptophyta</taxon>
        <taxon>Embryophyta</taxon>
        <taxon>Tracheophyta</taxon>
        <taxon>Spermatophyta</taxon>
        <taxon>Magnoliopsida</taxon>
        <taxon>eudicotyledons</taxon>
        <taxon>Gunneridae</taxon>
        <taxon>Pentapetalae</taxon>
        <taxon>rosids</taxon>
        <taxon>fabids</taxon>
        <taxon>Fabales</taxon>
        <taxon>Quillajaceae</taxon>
        <taxon>Quillaja</taxon>
    </lineage>
</organism>
<evidence type="ECO:0000313" key="8">
    <source>
        <dbReference type="Proteomes" id="UP001163823"/>
    </source>
</evidence>
<dbReference type="SMART" id="SM00382">
    <property type="entry name" value="AAA"/>
    <property type="match status" value="1"/>
</dbReference>
<dbReference type="Pfam" id="PF23247">
    <property type="entry name" value="LRR_RPS2"/>
    <property type="match status" value="5"/>
</dbReference>
<dbReference type="SUPFAM" id="SSF52540">
    <property type="entry name" value="P-loop containing nucleoside triphosphate hydrolases"/>
    <property type="match status" value="1"/>
</dbReference>